<dbReference type="PANTHER" id="PTHR32378">
    <property type="entry name" value="GUANINE NUCLEOTIDE-BINDING PROTEIN SUBUNIT GAMMA 3"/>
    <property type="match status" value="1"/>
</dbReference>
<comment type="caution">
    <text evidence="4">The sequence shown here is derived from an EMBL/GenBank/DDBJ whole genome shotgun (WGS) entry which is preliminary data.</text>
</comment>
<dbReference type="EMBL" id="JAXIOK010000010">
    <property type="protein sequence ID" value="KAK4760796.1"/>
    <property type="molecule type" value="Genomic_DNA"/>
</dbReference>
<dbReference type="AlphaFoldDB" id="A0AAN7K6B0"/>
<protein>
    <recommendedName>
        <fullName evidence="3">G protein gamma domain-containing protein</fullName>
    </recommendedName>
</protein>
<dbReference type="InterPro" id="IPR055305">
    <property type="entry name" value="GG3-like"/>
</dbReference>
<feature type="domain" description="G protein gamma" evidence="3">
    <location>
        <begin position="25"/>
        <end position="78"/>
    </location>
</feature>
<keyword evidence="5" id="KW-1185">Reference proteome</keyword>
<dbReference type="PANTHER" id="PTHR32378:SF14">
    <property type="match status" value="1"/>
</dbReference>
<feature type="coiled-coil region" evidence="1">
    <location>
        <begin position="22"/>
        <end position="49"/>
    </location>
</feature>
<evidence type="ECO:0000256" key="1">
    <source>
        <dbReference type="SAM" id="Coils"/>
    </source>
</evidence>
<organism evidence="4 5">
    <name type="scientific">Trapa incisa</name>
    <dbReference type="NCBI Taxonomy" id="236973"/>
    <lineage>
        <taxon>Eukaryota</taxon>
        <taxon>Viridiplantae</taxon>
        <taxon>Streptophyta</taxon>
        <taxon>Embryophyta</taxon>
        <taxon>Tracheophyta</taxon>
        <taxon>Spermatophyta</taxon>
        <taxon>Magnoliopsida</taxon>
        <taxon>eudicotyledons</taxon>
        <taxon>Gunneridae</taxon>
        <taxon>Pentapetalae</taxon>
        <taxon>rosids</taxon>
        <taxon>malvids</taxon>
        <taxon>Myrtales</taxon>
        <taxon>Lythraceae</taxon>
        <taxon>Trapa</taxon>
    </lineage>
</organism>
<evidence type="ECO:0000313" key="4">
    <source>
        <dbReference type="EMBL" id="KAK4760796.1"/>
    </source>
</evidence>
<name>A0AAN7K6B0_9MYRT</name>
<keyword evidence="1" id="KW-0175">Coiled coil</keyword>
<sequence>MSGSSLISPKSPPSGSLDLYGKRRQMARVQLLEREIASLQDELKSVEGVQAASVCCKELDDFVRANSDPLLLPPYVSLNSRLPFFTFIIRISPVKSWDLPRSILVESIFRTSGTQK</sequence>
<reference evidence="4 5" key="1">
    <citation type="journal article" date="2023" name="Hortic Res">
        <title>Pangenome of water caltrop reveals structural variations and asymmetric subgenome divergence after allopolyploidization.</title>
        <authorList>
            <person name="Zhang X."/>
            <person name="Chen Y."/>
            <person name="Wang L."/>
            <person name="Yuan Y."/>
            <person name="Fang M."/>
            <person name="Shi L."/>
            <person name="Lu R."/>
            <person name="Comes H.P."/>
            <person name="Ma Y."/>
            <person name="Chen Y."/>
            <person name="Huang G."/>
            <person name="Zhou Y."/>
            <person name="Zheng Z."/>
            <person name="Qiu Y."/>
        </authorList>
    </citation>
    <scope>NUCLEOTIDE SEQUENCE [LARGE SCALE GENOMIC DNA]</scope>
    <source>
        <tissue evidence="4">Roots</tissue>
    </source>
</reference>
<dbReference type="Pfam" id="PF00631">
    <property type="entry name" value="G-gamma"/>
    <property type="match status" value="1"/>
</dbReference>
<feature type="region of interest" description="Disordered" evidence="2">
    <location>
        <begin position="1"/>
        <end position="21"/>
    </location>
</feature>
<proteinExistence type="predicted"/>
<gene>
    <name evidence="4" type="ORF">SAY87_005689</name>
</gene>
<evidence type="ECO:0000256" key="2">
    <source>
        <dbReference type="SAM" id="MobiDB-lite"/>
    </source>
</evidence>
<dbReference type="GO" id="GO:0007186">
    <property type="term" value="P:G protein-coupled receptor signaling pathway"/>
    <property type="evidence" value="ECO:0007669"/>
    <property type="project" value="InterPro"/>
</dbReference>
<evidence type="ECO:0000259" key="3">
    <source>
        <dbReference type="SMART" id="SM01224"/>
    </source>
</evidence>
<dbReference type="Proteomes" id="UP001345219">
    <property type="component" value="Chromosome 5"/>
</dbReference>
<evidence type="ECO:0000313" key="5">
    <source>
        <dbReference type="Proteomes" id="UP001345219"/>
    </source>
</evidence>
<dbReference type="SMART" id="SM01224">
    <property type="entry name" value="G_gamma"/>
    <property type="match status" value="1"/>
</dbReference>
<dbReference type="InterPro" id="IPR015898">
    <property type="entry name" value="G-protein_gamma-like_dom"/>
</dbReference>
<accession>A0AAN7K6B0</accession>